<dbReference type="RefSeq" id="WP_130647335.1">
    <property type="nucleotide sequence ID" value="NZ_PGCL01000003.1"/>
</dbReference>
<keyword evidence="1" id="KW-0175">Coiled coil</keyword>
<feature type="coiled-coil region" evidence="1">
    <location>
        <begin position="30"/>
        <end position="57"/>
    </location>
</feature>
<comment type="caution">
    <text evidence="2">The sequence shown here is derived from an EMBL/GenBank/DDBJ whole genome shotgun (WGS) entry which is preliminary data.</text>
</comment>
<proteinExistence type="predicted"/>
<dbReference type="OrthoDB" id="114858at2157"/>
<keyword evidence="3" id="KW-1185">Reference proteome</keyword>
<dbReference type="EMBL" id="PGCL01000003">
    <property type="protein sequence ID" value="TAJ44262.1"/>
    <property type="molecule type" value="Genomic_DNA"/>
</dbReference>
<dbReference type="Proteomes" id="UP000292580">
    <property type="component" value="Unassembled WGS sequence"/>
</dbReference>
<gene>
    <name evidence="2" type="ORF">CUJ86_09620</name>
</gene>
<organism evidence="2 3">
    <name type="scientific">Methanofollis fontis</name>
    <dbReference type="NCBI Taxonomy" id="2052832"/>
    <lineage>
        <taxon>Archaea</taxon>
        <taxon>Methanobacteriati</taxon>
        <taxon>Methanobacteriota</taxon>
        <taxon>Stenosarchaea group</taxon>
        <taxon>Methanomicrobia</taxon>
        <taxon>Methanomicrobiales</taxon>
        <taxon>Methanomicrobiaceae</taxon>
        <taxon>Methanofollis</taxon>
    </lineage>
</organism>
<accession>A0A483CNT7</accession>
<name>A0A483CNT7_9EURY</name>
<reference evidence="2 3" key="1">
    <citation type="submission" date="2017-11" db="EMBL/GenBank/DDBJ databases">
        <title>Isolation and Characterization of Methanofollis Species from Methane Seep Offshore SW Taiwan.</title>
        <authorList>
            <person name="Teng N.-H."/>
            <person name="Lai M.-C."/>
            <person name="Chen S.-C."/>
        </authorList>
    </citation>
    <scope>NUCLEOTIDE SEQUENCE [LARGE SCALE GENOMIC DNA]</scope>
    <source>
        <strain evidence="2 3">FWC-SCC2</strain>
    </source>
</reference>
<evidence type="ECO:0000313" key="2">
    <source>
        <dbReference type="EMBL" id="TAJ44262.1"/>
    </source>
</evidence>
<protein>
    <submittedName>
        <fullName evidence="2">Uncharacterized protein</fullName>
    </submittedName>
</protein>
<evidence type="ECO:0000256" key="1">
    <source>
        <dbReference type="SAM" id="Coils"/>
    </source>
</evidence>
<dbReference type="AlphaFoldDB" id="A0A483CNT7"/>
<evidence type="ECO:0000313" key="3">
    <source>
        <dbReference type="Proteomes" id="UP000292580"/>
    </source>
</evidence>
<sequence length="60" mass="6951">MTQRAVEAIFQALFLLTDLRVMMRETAPSHELAEERRAKAAKTIEKLKKQIGILEQEVLR</sequence>